<dbReference type="Proteomes" id="UP001557485">
    <property type="component" value="Unassembled WGS sequence"/>
</dbReference>
<keyword evidence="2" id="KW-0408">Iron</keyword>
<keyword evidence="2" id="KW-0560">Oxidoreductase</keyword>
<keyword evidence="2" id="KW-0349">Heme</keyword>
<dbReference type="PRINTS" id="PR00385">
    <property type="entry name" value="P450"/>
</dbReference>
<accession>A0ABV3U5U3</accession>
<dbReference type="InterPro" id="IPR002397">
    <property type="entry name" value="Cyt_P450_B"/>
</dbReference>
<evidence type="ECO:0000256" key="1">
    <source>
        <dbReference type="ARBA" id="ARBA00010617"/>
    </source>
</evidence>
<dbReference type="EMBL" id="JBFRYA010000006">
    <property type="protein sequence ID" value="MEX1668957.1"/>
    <property type="molecule type" value="Genomic_DNA"/>
</dbReference>
<evidence type="ECO:0000313" key="4">
    <source>
        <dbReference type="Proteomes" id="UP001557485"/>
    </source>
</evidence>
<dbReference type="PANTHER" id="PTHR46696">
    <property type="entry name" value="P450, PUTATIVE (EUROFUNG)-RELATED"/>
    <property type="match status" value="1"/>
</dbReference>
<dbReference type="SUPFAM" id="SSF48264">
    <property type="entry name" value="Cytochrome P450"/>
    <property type="match status" value="1"/>
</dbReference>
<dbReference type="PRINTS" id="PR00359">
    <property type="entry name" value="BP450"/>
</dbReference>
<comment type="similarity">
    <text evidence="1 2">Belongs to the cytochrome P450 family.</text>
</comment>
<dbReference type="PANTHER" id="PTHR46696:SF4">
    <property type="entry name" value="BIOTIN BIOSYNTHESIS CYTOCHROME P450"/>
    <property type="match status" value="1"/>
</dbReference>
<gene>
    <name evidence="3" type="ORF">AB4876_08530</name>
</gene>
<dbReference type="InterPro" id="IPR036396">
    <property type="entry name" value="Cyt_P450_sf"/>
</dbReference>
<comment type="caution">
    <text evidence="3">The sequence shown here is derived from an EMBL/GenBank/DDBJ whole genome shotgun (WGS) entry which is preliminary data.</text>
</comment>
<keyword evidence="2" id="KW-0503">Monooxygenase</keyword>
<dbReference type="CDD" id="cd11033">
    <property type="entry name" value="CYP142-like"/>
    <property type="match status" value="1"/>
</dbReference>
<keyword evidence="4" id="KW-1185">Reference proteome</keyword>
<sequence>MSECPFANLLNPDTYAKGMPYELLRQLRQAGPVLKMDDPITGVPYWAVVGHKELDYVSKNPALFSSALRSSFPMEHPQDMVDFIFSHTIINMDPPRHQKVRRIVHEAFTPKRVDTYEAAFRVHAKRIIDAVSPRGECEFVEEVAAELPLIAILELLGVPLTDRKQFFEWTNTMIYADDPDMATSEEDGQIAAGECINYALKLAEQHRLNPMNNITGTLLDGDVDGVPISEEDFAWMFILILVGGNESTRTVMSQGMRLLMEHPDQLAYLAANPDKIAAAVDEILRYNTAFTQMRRTATQDIALGGQAIKAGDKVILHYHAVNHDEAVFGDDAMQFDVRRAERMPKLGQQLRSFGIGQHFCIGSHLARLELLVMFEELIPRLRNAQPTGEIEYIRSYFVNGIKKMPIRFDAGL</sequence>
<dbReference type="InterPro" id="IPR017972">
    <property type="entry name" value="Cyt_P450_CS"/>
</dbReference>
<dbReference type="PROSITE" id="PS00086">
    <property type="entry name" value="CYTOCHROME_P450"/>
    <property type="match status" value="1"/>
</dbReference>
<organism evidence="3 4">
    <name type="scientific">Zhongshania guokunii</name>
    <dbReference type="NCBI Taxonomy" id="641783"/>
    <lineage>
        <taxon>Bacteria</taxon>
        <taxon>Pseudomonadati</taxon>
        <taxon>Pseudomonadota</taxon>
        <taxon>Gammaproteobacteria</taxon>
        <taxon>Cellvibrionales</taxon>
        <taxon>Spongiibacteraceae</taxon>
        <taxon>Zhongshania</taxon>
    </lineage>
</organism>
<evidence type="ECO:0000256" key="2">
    <source>
        <dbReference type="RuleBase" id="RU000461"/>
    </source>
</evidence>
<dbReference type="Pfam" id="PF00067">
    <property type="entry name" value="p450"/>
    <property type="match status" value="1"/>
</dbReference>
<evidence type="ECO:0000313" key="3">
    <source>
        <dbReference type="EMBL" id="MEX1668957.1"/>
    </source>
</evidence>
<reference evidence="3 4" key="1">
    <citation type="journal article" date="2011" name="Int. J. Syst. Evol. Microbiol.">
        <title>Zhongshania antarctica gen. nov., sp. nov. and Zhongshania guokunii sp. nov., gammaproteobacteria respectively isolated from coastal attached (fast) ice and surface seawater of the Antarctic.</title>
        <authorList>
            <person name="Li H.J."/>
            <person name="Zhang X.Y."/>
            <person name="Chen C.X."/>
            <person name="Zhang Y.J."/>
            <person name="Gao Z.M."/>
            <person name="Yu Y."/>
            <person name="Chen X.L."/>
            <person name="Chen B."/>
            <person name="Zhang Y.Z."/>
        </authorList>
    </citation>
    <scope>NUCLEOTIDE SEQUENCE [LARGE SCALE GENOMIC DNA]</scope>
    <source>
        <strain evidence="3 4">ZS6-22T</strain>
    </source>
</reference>
<name>A0ABV3U5U3_9GAMM</name>
<dbReference type="RefSeq" id="WP_368381224.1">
    <property type="nucleotide sequence ID" value="NZ_JBFRYA010000006.1"/>
</dbReference>
<protein>
    <submittedName>
        <fullName evidence="3">Cytochrome P450</fullName>
    </submittedName>
</protein>
<dbReference type="InterPro" id="IPR001128">
    <property type="entry name" value="Cyt_P450"/>
</dbReference>
<keyword evidence="2" id="KW-0479">Metal-binding</keyword>
<proteinExistence type="inferred from homology"/>
<dbReference type="Gene3D" id="1.10.630.10">
    <property type="entry name" value="Cytochrome P450"/>
    <property type="match status" value="1"/>
</dbReference>